<name>A0AAD1XF61_EUPCR</name>
<dbReference type="PROSITE" id="PS50005">
    <property type="entry name" value="TPR"/>
    <property type="match status" value="1"/>
</dbReference>
<evidence type="ECO:0000256" key="2">
    <source>
        <dbReference type="ARBA" id="ARBA00022803"/>
    </source>
</evidence>
<comment type="caution">
    <text evidence="5">The sequence shown here is derived from an EMBL/GenBank/DDBJ whole genome shotgun (WGS) entry which is preliminary data.</text>
</comment>
<dbReference type="InterPro" id="IPR050498">
    <property type="entry name" value="Ycf3"/>
</dbReference>
<gene>
    <name evidence="5" type="ORF">ECRASSUSDP1_LOCUS10142</name>
</gene>
<dbReference type="PANTHER" id="PTHR44858:SF1">
    <property type="entry name" value="UDP-N-ACETYLGLUCOSAMINE--PEPTIDE N-ACETYLGLUCOSAMINYLTRANSFERASE SPINDLY-RELATED"/>
    <property type="match status" value="1"/>
</dbReference>
<organism evidence="5 6">
    <name type="scientific">Euplotes crassus</name>
    <dbReference type="NCBI Taxonomy" id="5936"/>
    <lineage>
        <taxon>Eukaryota</taxon>
        <taxon>Sar</taxon>
        <taxon>Alveolata</taxon>
        <taxon>Ciliophora</taxon>
        <taxon>Intramacronucleata</taxon>
        <taxon>Spirotrichea</taxon>
        <taxon>Hypotrichia</taxon>
        <taxon>Euplotida</taxon>
        <taxon>Euplotidae</taxon>
        <taxon>Moneuplotes</taxon>
    </lineage>
</organism>
<dbReference type="EMBL" id="CAMPGE010009990">
    <property type="protein sequence ID" value="CAI2368846.1"/>
    <property type="molecule type" value="Genomic_DNA"/>
</dbReference>
<evidence type="ECO:0000256" key="4">
    <source>
        <dbReference type="SAM" id="MobiDB-lite"/>
    </source>
</evidence>
<feature type="region of interest" description="Disordered" evidence="4">
    <location>
        <begin position="1"/>
        <end position="22"/>
    </location>
</feature>
<evidence type="ECO:0008006" key="7">
    <source>
        <dbReference type="Google" id="ProtNLM"/>
    </source>
</evidence>
<keyword evidence="1" id="KW-0677">Repeat</keyword>
<accession>A0AAD1XF61</accession>
<feature type="region of interest" description="Disordered" evidence="4">
    <location>
        <begin position="39"/>
        <end position="60"/>
    </location>
</feature>
<reference evidence="5" key="1">
    <citation type="submission" date="2023-07" db="EMBL/GenBank/DDBJ databases">
        <authorList>
            <consortium name="AG Swart"/>
            <person name="Singh M."/>
            <person name="Singh A."/>
            <person name="Seah K."/>
            <person name="Emmerich C."/>
        </authorList>
    </citation>
    <scope>NUCLEOTIDE SEQUENCE</scope>
    <source>
        <strain evidence="5">DP1</strain>
    </source>
</reference>
<dbReference type="InterPro" id="IPR011990">
    <property type="entry name" value="TPR-like_helical_dom_sf"/>
</dbReference>
<proteinExistence type="predicted"/>
<protein>
    <recommendedName>
        <fullName evidence="7">Tetratricopeptide repeat protein</fullName>
    </recommendedName>
</protein>
<dbReference type="Pfam" id="PF13432">
    <property type="entry name" value="TPR_16"/>
    <property type="match status" value="1"/>
</dbReference>
<feature type="repeat" description="TPR" evidence="3">
    <location>
        <begin position="349"/>
        <end position="382"/>
    </location>
</feature>
<dbReference type="PANTHER" id="PTHR44858">
    <property type="entry name" value="TETRATRICOPEPTIDE REPEAT PROTEIN 6"/>
    <property type="match status" value="1"/>
</dbReference>
<evidence type="ECO:0000256" key="1">
    <source>
        <dbReference type="ARBA" id="ARBA00022737"/>
    </source>
</evidence>
<dbReference type="Proteomes" id="UP001295684">
    <property type="component" value="Unassembled WGS sequence"/>
</dbReference>
<keyword evidence="6" id="KW-1185">Reference proteome</keyword>
<evidence type="ECO:0000313" key="5">
    <source>
        <dbReference type="EMBL" id="CAI2368846.1"/>
    </source>
</evidence>
<dbReference type="SMART" id="SM00028">
    <property type="entry name" value="TPR"/>
    <property type="match status" value="3"/>
</dbReference>
<sequence>MHNSYFGSSEREKMEESEEDIDPRIRSFMTIVSKEISDKSVHKKAQLRETQRRQEVQNELSRIRDLEERIEKQNDLAKESIEQMEELGPYSTIHRVPTDKNRTQTVFSETTFEREPKEEEKLDQSDVDTLITRVHQYYERIQKDDQDVFFDSNNYINAEKYDSVGRDFSIVHRKISHPPKVTVQRRIKPNDPRPMNLETRFASKKFSPGKYRCLSCEKLKKLTLGDSIPKLRPFADNPTVLKDVSKSVKKSILETQFLMSKGRLKRAKEVIEDVLHEGYENSDAYFLSGEIDRQIGIIAQAEQKLLKALTFQVFTPKVYFSLGLLYNYKREFDKAVRCFKKFLFNVETPEAHFELGFALMELNSPSEACIHFSRAIVLDPEEPDYYLKRAKCYEAQGLEELAQEDYAIVLNIDPTYHLEHVSVLHNSEMNMDLNTSLKERELLNKILP</sequence>
<dbReference type="InterPro" id="IPR019734">
    <property type="entry name" value="TPR_rpt"/>
</dbReference>
<dbReference type="Gene3D" id="1.25.40.10">
    <property type="entry name" value="Tetratricopeptide repeat domain"/>
    <property type="match status" value="2"/>
</dbReference>
<evidence type="ECO:0000313" key="6">
    <source>
        <dbReference type="Proteomes" id="UP001295684"/>
    </source>
</evidence>
<dbReference type="AlphaFoldDB" id="A0AAD1XF61"/>
<dbReference type="SUPFAM" id="SSF48452">
    <property type="entry name" value="TPR-like"/>
    <property type="match status" value="1"/>
</dbReference>
<evidence type="ECO:0000256" key="3">
    <source>
        <dbReference type="PROSITE-ProRule" id="PRU00339"/>
    </source>
</evidence>
<keyword evidence="2 3" id="KW-0802">TPR repeat</keyword>